<keyword evidence="4" id="KW-0677">Repeat</keyword>
<dbReference type="InterPro" id="IPR001680">
    <property type="entry name" value="WD40_rpt"/>
</dbReference>
<evidence type="ECO:0000259" key="9">
    <source>
        <dbReference type="PROSITE" id="PS50072"/>
    </source>
</evidence>
<evidence type="ECO:0000256" key="3">
    <source>
        <dbReference type="ARBA" id="ARBA00022574"/>
    </source>
</evidence>
<keyword evidence="10" id="KW-0808">Transferase</keyword>
<evidence type="ECO:0000256" key="7">
    <source>
        <dbReference type="PROSITE-ProRule" id="PRU00221"/>
    </source>
</evidence>
<keyword evidence="5" id="KW-0697">Rotamase</keyword>
<name>W7K9F2_PLAFO</name>
<dbReference type="PRINTS" id="PR00153">
    <property type="entry name" value="CSAPPISMRASE"/>
</dbReference>
<dbReference type="GO" id="GO:0005524">
    <property type="term" value="F:ATP binding"/>
    <property type="evidence" value="ECO:0007669"/>
    <property type="project" value="InterPro"/>
</dbReference>
<evidence type="ECO:0000256" key="2">
    <source>
        <dbReference type="ARBA" id="ARBA00013194"/>
    </source>
</evidence>
<dbReference type="SUPFAM" id="SSF50978">
    <property type="entry name" value="WD40 repeat-like"/>
    <property type="match status" value="1"/>
</dbReference>
<organism evidence="10 11">
    <name type="scientific">Plasmodium falciparum (isolate NF54)</name>
    <dbReference type="NCBI Taxonomy" id="5843"/>
    <lineage>
        <taxon>Eukaryota</taxon>
        <taxon>Sar</taxon>
        <taxon>Alveolata</taxon>
        <taxon>Apicomplexa</taxon>
        <taxon>Aconoidasida</taxon>
        <taxon>Haemosporida</taxon>
        <taxon>Plasmodiidae</taxon>
        <taxon>Plasmodium</taxon>
        <taxon>Plasmodium (Laverania)</taxon>
    </lineage>
</organism>
<dbReference type="PROSITE" id="PS50072">
    <property type="entry name" value="CSA_PPIASE_2"/>
    <property type="match status" value="1"/>
</dbReference>
<dbReference type="EMBL" id="KE123754">
    <property type="protein sequence ID" value="EWC90199.1"/>
    <property type="molecule type" value="Genomic_DNA"/>
</dbReference>
<dbReference type="GO" id="GO:0004672">
    <property type="term" value="F:protein kinase activity"/>
    <property type="evidence" value="ECO:0007669"/>
    <property type="project" value="InterPro"/>
</dbReference>
<comment type="catalytic activity">
    <reaction evidence="1">
        <text>[protein]-peptidylproline (omega=180) = [protein]-peptidylproline (omega=0)</text>
        <dbReference type="Rhea" id="RHEA:16237"/>
        <dbReference type="Rhea" id="RHEA-COMP:10747"/>
        <dbReference type="Rhea" id="RHEA-COMP:10748"/>
        <dbReference type="ChEBI" id="CHEBI:83833"/>
        <dbReference type="ChEBI" id="CHEBI:83834"/>
        <dbReference type="EC" id="5.2.1.8"/>
    </reaction>
</comment>
<feature type="domain" description="PPIase cyclophilin-type" evidence="9">
    <location>
        <begin position="475"/>
        <end position="599"/>
    </location>
</feature>
<evidence type="ECO:0000256" key="6">
    <source>
        <dbReference type="ARBA" id="ARBA00023235"/>
    </source>
</evidence>
<evidence type="ECO:0000259" key="8">
    <source>
        <dbReference type="PROSITE" id="PS50011"/>
    </source>
</evidence>
<evidence type="ECO:0000256" key="5">
    <source>
        <dbReference type="ARBA" id="ARBA00023110"/>
    </source>
</evidence>
<dbReference type="PANTHER" id="PTHR45625:SF4">
    <property type="entry name" value="PEPTIDYLPROLYL ISOMERASE DOMAIN AND WD REPEAT-CONTAINING PROTEIN 1"/>
    <property type="match status" value="1"/>
</dbReference>
<dbReference type="InterPro" id="IPR036322">
    <property type="entry name" value="WD40_repeat_dom_sf"/>
</dbReference>
<dbReference type="AlphaFoldDB" id="W7K9F2"/>
<dbReference type="PROSITE" id="PS50082">
    <property type="entry name" value="WD_REPEATS_2"/>
    <property type="match status" value="1"/>
</dbReference>
<feature type="domain" description="Protein kinase" evidence="8">
    <location>
        <begin position="584"/>
        <end position="877"/>
    </location>
</feature>
<protein>
    <recommendedName>
        <fullName evidence="2">peptidylprolyl isomerase</fullName>
        <ecNumber evidence="2">5.2.1.8</ecNumber>
    </recommendedName>
</protein>
<dbReference type="Proteomes" id="UP000030673">
    <property type="component" value="Unassembled WGS sequence"/>
</dbReference>
<dbReference type="PROSITE" id="PS00170">
    <property type="entry name" value="CSA_PPIASE_1"/>
    <property type="match status" value="1"/>
</dbReference>
<dbReference type="InterPro" id="IPR002130">
    <property type="entry name" value="Cyclophilin-type_PPIase_dom"/>
</dbReference>
<dbReference type="Gene3D" id="2.130.10.10">
    <property type="entry name" value="YVTN repeat-like/Quinoprotein amine dehydrogenase"/>
    <property type="match status" value="1"/>
</dbReference>
<dbReference type="SUPFAM" id="SSF56112">
    <property type="entry name" value="Protein kinase-like (PK-like)"/>
    <property type="match status" value="1"/>
</dbReference>
<dbReference type="Pfam" id="PF00069">
    <property type="entry name" value="Pkinase"/>
    <property type="match status" value="1"/>
</dbReference>
<proteinExistence type="predicted"/>
<dbReference type="SMART" id="SM00320">
    <property type="entry name" value="WD40"/>
    <property type="match status" value="3"/>
</dbReference>
<keyword evidence="6" id="KW-0413">Isomerase</keyword>
<dbReference type="Gene3D" id="1.10.510.10">
    <property type="entry name" value="Transferase(Phosphotransferase) domain 1"/>
    <property type="match status" value="1"/>
</dbReference>
<dbReference type="SUPFAM" id="SSF50891">
    <property type="entry name" value="Cyclophilin-like"/>
    <property type="match status" value="1"/>
</dbReference>
<keyword evidence="3 7" id="KW-0853">WD repeat</keyword>
<evidence type="ECO:0000313" key="11">
    <source>
        <dbReference type="Proteomes" id="UP000030673"/>
    </source>
</evidence>
<dbReference type="InterPro" id="IPR000719">
    <property type="entry name" value="Prot_kinase_dom"/>
</dbReference>
<evidence type="ECO:0000313" key="10">
    <source>
        <dbReference type="EMBL" id="EWC90199.1"/>
    </source>
</evidence>
<dbReference type="InterPro" id="IPR020892">
    <property type="entry name" value="Cyclophilin-type_PPIase_CS"/>
</dbReference>
<dbReference type="GO" id="GO:0005634">
    <property type="term" value="C:nucleus"/>
    <property type="evidence" value="ECO:0007669"/>
    <property type="project" value="UniProtKB-ARBA"/>
</dbReference>
<dbReference type="InterPro" id="IPR029000">
    <property type="entry name" value="Cyclophilin-like_dom_sf"/>
</dbReference>
<evidence type="ECO:0000256" key="4">
    <source>
        <dbReference type="ARBA" id="ARBA00022737"/>
    </source>
</evidence>
<feature type="repeat" description="WD" evidence="7">
    <location>
        <begin position="26"/>
        <end position="57"/>
    </location>
</feature>
<dbReference type="PROSITE" id="PS50011">
    <property type="entry name" value="PROTEIN_KINASE_DOM"/>
    <property type="match status" value="1"/>
</dbReference>
<dbReference type="InterPro" id="IPR015943">
    <property type="entry name" value="WD40/YVTN_repeat-like_dom_sf"/>
</dbReference>
<dbReference type="FunFam" id="1.10.510.10:FF:001030">
    <property type="entry name" value="Protein kinase 7"/>
    <property type="match status" value="1"/>
</dbReference>
<dbReference type="PROSITE" id="PS00108">
    <property type="entry name" value="PROTEIN_KINASE_ST"/>
    <property type="match status" value="1"/>
</dbReference>
<dbReference type="PANTHER" id="PTHR45625">
    <property type="entry name" value="PEPTIDYL-PROLYL CIS-TRANS ISOMERASE-RELATED"/>
    <property type="match status" value="1"/>
</dbReference>
<dbReference type="InterPro" id="IPR044666">
    <property type="entry name" value="Cyclophilin_A-like"/>
</dbReference>
<sequence length="899" mass="105778">MKKKKIRINNDIYLKNLPTNKNYQVSYMHTDIVTHVVVSNKKKYIITASLNGIIKFWYKNIGCIEFVKHFKIHSDEIINIFISEDEEHLGSLSKDKTYKQFDITSFDMNIVIKLSFIPRTGEFIYSSIFSTEVKVAISSSEKACIYIYKPLESDICIQTIDFGCCNIIEIIKYNKFYDLCVFSDNEGLLDIVDVTNFKFPTSKEEKKSKTNNNMDHKLIDFMNKRYPIKKINFSFKSETDLYELCKYKTYALCISLSLDGEYMAILSENYFLRIYKFESMKLYRVYDESTEMYLTAQNDPLKKELHIDSFDFGKRLFIEKEIKKYMKNQNINFNMISFDESNQYIIYSTFIGIKVVNFITNQLCYIIGKNEANLRYLSISIYQNIIPINKVRTNIHESLYINEKNISDCALFCTVYKKARFYVFSKKKLNEHELDDRDIYNEQPTKNDVNSLISNPLKNIETIHKNTPKSAIIYTTMGDIHISLFYKECKKTVQNFSVHSINGYYNNCIFHRVIKHFMVQTGDPSGDGTGGESIWGNEFEDEFFDHLNHSKPFMVSMANCGPNTNGSQFFITTVPCPWLDFKHTVFGKVTQGSKFNKIILCEKDNKFYALKKYEKSLLEKKRDFTKSNNDKISIKSKYDDFKNELQIITDIKNEYCLTCEGIITNYDEVYIIYEYMENDSILKFDEYFFVLDKNYTCFIPIQVIKCIIKSVLNSFSYIHNEKNICHRDVKPSNILMDKNGRVKLSDFGESEYMVDKKIKGSRGTYEFMPPEFFSNESSYNGAKVDIWSLGICLYVMFYNVVPFSLKISLVELFNNIRTKNIEYPLDRNHFLYPLTNKKSTCSNNFLSNEDIDFLKLFLRKNPAERITSEDALKHEWLADTNIEDLREFSKELYKKRKKL</sequence>
<dbReference type="InterPro" id="IPR011009">
    <property type="entry name" value="Kinase-like_dom_sf"/>
</dbReference>
<keyword evidence="11" id="KW-1185">Reference proteome</keyword>
<dbReference type="GO" id="GO:0003755">
    <property type="term" value="F:peptidyl-prolyl cis-trans isomerase activity"/>
    <property type="evidence" value="ECO:0007669"/>
    <property type="project" value="UniProtKB-KW"/>
</dbReference>
<dbReference type="Pfam" id="PF00160">
    <property type="entry name" value="Pro_isomerase"/>
    <property type="match status" value="1"/>
</dbReference>
<keyword evidence="10" id="KW-0418">Kinase</keyword>
<dbReference type="OMA" id="GMVEYWR"/>
<dbReference type="Gene3D" id="2.40.100.10">
    <property type="entry name" value="Cyclophilin-like"/>
    <property type="match status" value="1"/>
</dbReference>
<dbReference type="SMART" id="SM00220">
    <property type="entry name" value="S_TKc"/>
    <property type="match status" value="1"/>
</dbReference>
<gene>
    <name evidence="10" type="ORF">PFNF54_00960</name>
</gene>
<dbReference type="FunFam" id="2.40.100.10:FF:000003">
    <property type="entry name" value="Peptidylprolyl isomerase domain and WD repeat-containing 1"/>
    <property type="match status" value="1"/>
</dbReference>
<dbReference type="GO" id="GO:0006457">
    <property type="term" value="P:protein folding"/>
    <property type="evidence" value="ECO:0007669"/>
    <property type="project" value="InterPro"/>
</dbReference>
<reference evidence="10 11" key="1">
    <citation type="submission" date="2013-02" db="EMBL/GenBank/DDBJ databases">
        <title>The Genome Sequence of Plasmodium falciparum NF54.</title>
        <authorList>
            <consortium name="The Broad Institute Genome Sequencing Platform"/>
            <consortium name="The Broad Institute Genome Sequencing Center for Infectious Disease"/>
            <person name="Neafsey D."/>
            <person name="Cheeseman I."/>
            <person name="Volkman S."/>
            <person name="Adams J."/>
            <person name="Walker B."/>
            <person name="Young S.K."/>
            <person name="Zeng Q."/>
            <person name="Gargeya S."/>
            <person name="Fitzgerald M."/>
            <person name="Haas B."/>
            <person name="Abouelleil A."/>
            <person name="Alvarado L."/>
            <person name="Arachchi H.M."/>
            <person name="Berlin A.M."/>
            <person name="Chapman S.B."/>
            <person name="Dewar J."/>
            <person name="Goldberg J."/>
            <person name="Griggs A."/>
            <person name="Gujja S."/>
            <person name="Hansen M."/>
            <person name="Howarth C."/>
            <person name="Imamovic A."/>
            <person name="Larimer J."/>
            <person name="McCowan C."/>
            <person name="Murphy C."/>
            <person name="Neiman D."/>
            <person name="Pearson M."/>
            <person name="Priest M."/>
            <person name="Roberts A."/>
            <person name="Saif S."/>
            <person name="Shea T."/>
            <person name="Sisk P."/>
            <person name="Sykes S."/>
            <person name="Wortman J."/>
            <person name="Nusbaum C."/>
            <person name="Birren B."/>
        </authorList>
    </citation>
    <scope>NUCLEOTIDE SEQUENCE [LARGE SCALE GENOMIC DNA]</scope>
    <source>
        <strain evidence="10 11">NF54</strain>
    </source>
</reference>
<dbReference type="InterPro" id="IPR008271">
    <property type="entry name" value="Ser/Thr_kinase_AS"/>
</dbReference>
<dbReference type="EC" id="5.2.1.8" evidence="2"/>
<accession>W7K9F2</accession>
<evidence type="ECO:0000256" key="1">
    <source>
        <dbReference type="ARBA" id="ARBA00000971"/>
    </source>
</evidence>